<reference evidence="2 3" key="1">
    <citation type="journal article" date="2019" name="Sci. Rep.">
        <title>Extended insight into the Mycobacterium chelonae-abscessus complex through whole genome sequencing of Mycobacterium salmoniphilum outbreak and Mycobacterium salmoniphilum-like strains.</title>
        <authorList>
            <person name="Behra P.R.K."/>
            <person name="Das S."/>
            <person name="Pettersson B.M.F."/>
            <person name="Shirreff L."/>
            <person name="DuCote T."/>
            <person name="Jacobsson K.G."/>
            <person name="Ennis D.G."/>
            <person name="Kirsebom L.A."/>
        </authorList>
    </citation>
    <scope>NUCLEOTIDE SEQUENCE [LARGE SCALE GENOMIC DNA]</scope>
    <source>
        <strain evidence="2 3">CCUG 63697</strain>
    </source>
</reference>
<gene>
    <name evidence="2" type="primary">car_3</name>
    <name evidence="2" type="ORF">CCUG63697_03674</name>
</gene>
<comment type="caution">
    <text evidence="2">The sequence shown here is derived from an EMBL/GenBank/DDBJ whole genome shotgun (WGS) entry which is preliminary data.</text>
</comment>
<organism evidence="2 3">
    <name type="scientific">Mycobacteroides franklinii</name>
    <dbReference type="NCBI Taxonomy" id="948102"/>
    <lineage>
        <taxon>Bacteria</taxon>
        <taxon>Bacillati</taxon>
        <taxon>Actinomycetota</taxon>
        <taxon>Actinomycetes</taxon>
        <taxon>Mycobacteriales</taxon>
        <taxon>Mycobacteriaceae</taxon>
        <taxon>Mycobacteroides</taxon>
    </lineage>
</organism>
<evidence type="ECO:0000259" key="1">
    <source>
        <dbReference type="Pfam" id="PF07993"/>
    </source>
</evidence>
<keyword evidence="2" id="KW-0560">Oxidoreductase</keyword>
<proteinExistence type="predicted"/>
<dbReference type="EMBL" id="PECC01000028">
    <property type="protein sequence ID" value="TDZ49138.1"/>
    <property type="molecule type" value="Genomic_DNA"/>
</dbReference>
<protein>
    <submittedName>
        <fullName evidence="2">Carboxylic acid reductase</fullName>
        <ecNumber evidence="2">1.2.1.-</ecNumber>
    </submittedName>
</protein>
<feature type="domain" description="Thioester reductase (TE)" evidence="1">
    <location>
        <begin position="8"/>
        <end position="167"/>
    </location>
</feature>
<evidence type="ECO:0000313" key="2">
    <source>
        <dbReference type="EMBL" id="TDZ49138.1"/>
    </source>
</evidence>
<dbReference type="Gene3D" id="3.40.50.720">
    <property type="entry name" value="NAD(P)-binding Rossmann-like Domain"/>
    <property type="match status" value="1"/>
</dbReference>
<dbReference type="InterPro" id="IPR013120">
    <property type="entry name" value="FAR_NAD-bd"/>
</dbReference>
<dbReference type="GO" id="GO:0016491">
    <property type="term" value="F:oxidoreductase activity"/>
    <property type="evidence" value="ECO:0007669"/>
    <property type="project" value="UniProtKB-KW"/>
</dbReference>
<keyword evidence="3" id="KW-1185">Reference proteome</keyword>
<name>A0A4R8R3N0_9MYCO</name>
<dbReference type="EC" id="1.2.1.-" evidence="2"/>
<accession>A0A4R8R3N0</accession>
<dbReference type="Pfam" id="PF07993">
    <property type="entry name" value="NAD_binding_4"/>
    <property type="match status" value="1"/>
</dbReference>
<dbReference type="AlphaFoldDB" id="A0A4R8R3N0"/>
<dbReference type="Proteomes" id="UP000295165">
    <property type="component" value="Unassembled WGS sequence"/>
</dbReference>
<dbReference type="InterPro" id="IPR036291">
    <property type="entry name" value="NAD(P)-bd_dom_sf"/>
</dbReference>
<sequence>MSLAPRKSAALVNHVLPYSQLFGPNVVGTAEIIKLALTTTIKPVTYLSTVAVAAYVDPTTFDEESDIRLISAVRPIDELYANGYGNSKWAGEVLLREAHDLCGLPVAVFRSDMILAHSRYTGQLNVPDLSVIATGIAPGSFYQAQAAGERPRAHYDGLPGDFTAEAITTLGTQVTESYETYDCVNPHADGISLDNFVDWLIEAGYPIARIDNYNEWFSRFDTAIRGLPEKQKQHSLLPLLHAFEQPSGAEDHGVVPAKRFQHAVQAAGIGPAGLDGTTDIPHLSQQLIVKYAKDLEQLGLL</sequence>
<evidence type="ECO:0000313" key="3">
    <source>
        <dbReference type="Proteomes" id="UP000295165"/>
    </source>
</evidence>
<dbReference type="SUPFAM" id="SSF51735">
    <property type="entry name" value="NAD(P)-binding Rossmann-fold domains"/>
    <property type="match status" value="1"/>
</dbReference>